<protein>
    <submittedName>
        <fullName evidence="2">Uncharacterized protein</fullName>
    </submittedName>
</protein>
<name>A0A918YSM7_9ACTN</name>
<accession>A0A918YSM7</accession>
<comment type="caution">
    <text evidence="2">The sequence shown here is derived from an EMBL/GenBank/DDBJ whole genome shotgun (WGS) entry which is preliminary data.</text>
</comment>
<keyword evidence="3" id="KW-1185">Reference proteome</keyword>
<reference evidence="2" key="2">
    <citation type="submission" date="2020-09" db="EMBL/GenBank/DDBJ databases">
        <authorList>
            <person name="Sun Q."/>
            <person name="Ohkuma M."/>
        </authorList>
    </citation>
    <scope>NUCLEOTIDE SEQUENCE</scope>
    <source>
        <strain evidence="2">JCM 4714</strain>
    </source>
</reference>
<proteinExistence type="predicted"/>
<dbReference type="Proteomes" id="UP000655443">
    <property type="component" value="Unassembled WGS sequence"/>
</dbReference>
<dbReference type="AlphaFoldDB" id="A0A918YSM7"/>
<organism evidence="2 3">
    <name type="scientific">Streptomyces alanosinicus</name>
    <dbReference type="NCBI Taxonomy" id="68171"/>
    <lineage>
        <taxon>Bacteria</taxon>
        <taxon>Bacillati</taxon>
        <taxon>Actinomycetota</taxon>
        <taxon>Actinomycetes</taxon>
        <taxon>Kitasatosporales</taxon>
        <taxon>Streptomycetaceae</taxon>
        <taxon>Streptomyces</taxon>
    </lineage>
</organism>
<sequence length="90" mass="9299">MRPLPEFPPAAGVEVAGTDAAVTAGVALPGMVSDALSFEEPHAPSKRPETSPAAEARTTRRKGTPFVGSGIYVLPWYVGGLTEFSAADIT</sequence>
<feature type="region of interest" description="Disordered" evidence="1">
    <location>
        <begin position="39"/>
        <end position="64"/>
    </location>
</feature>
<reference evidence="2" key="1">
    <citation type="journal article" date="2014" name="Int. J. Syst. Evol. Microbiol.">
        <title>Complete genome sequence of Corynebacterium casei LMG S-19264T (=DSM 44701T), isolated from a smear-ripened cheese.</title>
        <authorList>
            <consortium name="US DOE Joint Genome Institute (JGI-PGF)"/>
            <person name="Walter F."/>
            <person name="Albersmeier A."/>
            <person name="Kalinowski J."/>
            <person name="Ruckert C."/>
        </authorList>
    </citation>
    <scope>NUCLEOTIDE SEQUENCE</scope>
    <source>
        <strain evidence="2">JCM 4714</strain>
    </source>
</reference>
<gene>
    <name evidence="2" type="ORF">GCM10010339_81380</name>
</gene>
<evidence type="ECO:0000313" key="3">
    <source>
        <dbReference type="Proteomes" id="UP000655443"/>
    </source>
</evidence>
<evidence type="ECO:0000256" key="1">
    <source>
        <dbReference type="SAM" id="MobiDB-lite"/>
    </source>
</evidence>
<dbReference type="EMBL" id="BMVG01000042">
    <property type="protein sequence ID" value="GHE13661.1"/>
    <property type="molecule type" value="Genomic_DNA"/>
</dbReference>
<feature type="compositionally biased region" description="Basic and acidic residues" evidence="1">
    <location>
        <begin position="39"/>
        <end position="49"/>
    </location>
</feature>
<evidence type="ECO:0000313" key="2">
    <source>
        <dbReference type="EMBL" id="GHE13661.1"/>
    </source>
</evidence>